<dbReference type="InterPro" id="IPR051624">
    <property type="entry name" value="RMD1/Sad1-interacting"/>
</dbReference>
<proteinExistence type="predicted"/>
<comment type="caution">
    <text evidence="2">The sequence shown here is derived from an EMBL/GenBank/DDBJ whole genome shotgun (WGS) entry which is preliminary data.</text>
</comment>
<dbReference type="Pfam" id="PF02582">
    <property type="entry name" value="DUF155"/>
    <property type="match status" value="1"/>
</dbReference>
<dbReference type="EMBL" id="WRXO01000003">
    <property type="protein sequence ID" value="MVT41806.1"/>
    <property type="molecule type" value="Genomic_DNA"/>
</dbReference>
<evidence type="ECO:0000313" key="2">
    <source>
        <dbReference type="EMBL" id="MVT41806.1"/>
    </source>
</evidence>
<name>A0A6N8JBW5_9BACT</name>
<reference evidence="2 3" key="1">
    <citation type="submission" date="2019-12" db="EMBL/GenBank/DDBJ databases">
        <title>The draft genomic sequence of strain Chitinophaga oryziterrae JCM 16595.</title>
        <authorList>
            <person name="Zhang X."/>
        </authorList>
    </citation>
    <scope>NUCLEOTIDE SEQUENCE [LARGE SCALE GENOMIC DNA]</scope>
    <source>
        <strain evidence="2 3">JCM 16595</strain>
    </source>
</reference>
<organism evidence="2 3">
    <name type="scientific">Chitinophaga oryziterrae</name>
    <dbReference type="NCBI Taxonomy" id="1031224"/>
    <lineage>
        <taxon>Bacteria</taxon>
        <taxon>Pseudomonadati</taxon>
        <taxon>Bacteroidota</taxon>
        <taxon>Chitinophagia</taxon>
        <taxon>Chitinophagales</taxon>
        <taxon>Chitinophagaceae</taxon>
        <taxon>Chitinophaga</taxon>
    </lineage>
</organism>
<gene>
    <name evidence="2" type="ORF">GO495_14545</name>
</gene>
<accession>A0A6N8JBW5</accession>
<feature type="domain" description="DUF155" evidence="1">
    <location>
        <begin position="44"/>
        <end position="211"/>
    </location>
</feature>
<protein>
    <submittedName>
        <fullName evidence="2">RMD1 family protein</fullName>
    </submittedName>
</protein>
<dbReference type="InterPro" id="IPR003734">
    <property type="entry name" value="DUF155"/>
</dbReference>
<dbReference type="RefSeq" id="WP_157300426.1">
    <property type="nucleotide sequence ID" value="NZ_BAAAZB010000006.1"/>
</dbReference>
<evidence type="ECO:0000313" key="3">
    <source>
        <dbReference type="Proteomes" id="UP000468388"/>
    </source>
</evidence>
<keyword evidence="3" id="KW-1185">Reference proteome</keyword>
<dbReference type="Proteomes" id="UP000468388">
    <property type="component" value="Unassembled WGS sequence"/>
</dbReference>
<dbReference type="PANTHER" id="PTHR16255">
    <property type="entry name" value="REQUIRED FOR MEIOTIC NUCLEAR DIVISION PROTEIN 1 HOMOLOG"/>
    <property type="match status" value="1"/>
</dbReference>
<dbReference type="AlphaFoldDB" id="A0A6N8JBW5"/>
<sequence>MLKVSSFQIADSIDIKTFKSVFTAELLYSDSDELFYRTDSDAFIYVFKFGIVGFFNYNELQIAGFIEVINPYCKNKLDNRLSEEFEIETNAPRMKLGFNKIELTSIDSNVLRLVMLNVSQSVALDYYSQTTNILLEETNYHTQILENKGRLDLSGVSLKKYIGRTLNIKNRITANLYIFDSPDETWEDENLNKLDVGLKKTFDLQARFRTILEGLAIVKENLELFKDILQYRNSTRLEWVIIILILVEVVNLFVERIFGKT</sequence>
<dbReference type="OrthoDB" id="942290at2"/>
<evidence type="ECO:0000259" key="1">
    <source>
        <dbReference type="Pfam" id="PF02582"/>
    </source>
</evidence>
<dbReference type="PANTHER" id="PTHR16255:SF6">
    <property type="entry name" value="PROTEIN RETARDED ROOT GROWTH-LIKE"/>
    <property type="match status" value="1"/>
</dbReference>